<dbReference type="SUPFAM" id="SSF53448">
    <property type="entry name" value="Nucleotide-diphospho-sugar transferases"/>
    <property type="match status" value="1"/>
</dbReference>
<sequence length="1035" mass="107287">MHDGAPWLPRVLAALDEQTRPPDLVVAVDTGSTDGSPALLGAAFDDAQVVTAARDTGFGDAVGRALEHAQQRGDLDGVGWIWLLHDDSAAQPRALEQLLAAAGTSASVGVVGAKLVDWDDANRLVEVGLTVGRGGRRDTGVDGIERDQGQHDHRGDVLAVPSAGMLVRRDVWDELEGFDPALKLMRDDIDLCWRAQLAGHRVLLAPNAVVADAQAATNGLREVHAEAGALRRVDLRHGQHVALARCSWWAVPFLLCWLVLLSAGRAIALLAAKSPRRAFDEVLATGVVLIAPWRWLGSRWRSRGRRRVPGHSLSSLLTPRSAPLRRAGDVVSAWAATEPPVSTHAGPDAGLHTVIDEVADPADLAPLTWPSRVVRHPLTWVVLALVAATAVAWRRLGDALLGSATLTGGELRPSPAGAVQHWHAGLDAVRGPGLGTEQLGSPAAVLDAGWIRLVETVAGAAAPARSLTLLLAAAPVLAAIAAYVAAGIATRSRWLRAWAALAWGAAPLLTAAVTQGRVGPVAITIVLPLVAAALARALSPDKPGRLTATFAAALGIAVVGSAVPLLGAVGVGIGLLGVLLARGARWRALLVAVLPVALLGPWVTEIVADPRLLLAGPGAVADPAPVSQVGDGLNIWQAWTDVLRLHQGWPLWTVALWLGPLTVLATLSLLRGGRRGWAVAALGWLAVLGLALAVLAPWVQVSRPGQQVLTGWSGTGALLALLALLAAPLVAADGLQSRLARYGFGWRQLLLGPVVLVAVLAPVVAVGAWAWEGADGPLQTTRGTGLPAVAADAAYGPLAVRTLVLAAEDGQITYRLDGGEPGAVARDVRARAGADERATADPVRPVAAALANPDTALPGPGTVASLRQLAVGFLLVRDPAPAQLTERLDATAGLARIGRSTDGQLYRVGSGGLDSTARAQLVSAAGASLAAVPTSGPHAAVDTTIPAGRAGRLLVLSEAPSDLRHAELNGIPLRVAGASAVTGWRQAYVLPTHGGHLVVRADDQTVTRWRWAELALVLLVGLLALPVRRPNGELR</sequence>
<evidence type="ECO:0000313" key="3">
    <source>
        <dbReference type="Proteomes" id="UP001596189"/>
    </source>
</evidence>
<dbReference type="EC" id="2.4.-.-" evidence="2"/>
<accession>A0ABW1JGZ1</accession>
<feature type="transmembrane region" description="Helical" evidence="1">
    <location>
        <begin position="711"/>
        <end position="730"/>
    </location>
</feature>
<reference evidence="3" key="1">
    <citation type="journal article" date="2019" name="Int. J. Syst. Evol. Microbiol.">
        <title>The Global Catalogue of Microorganisms (GCM) 10K type strain sequencing project: providing services to taxonomists for standard genome sequencing and annotation.</title>
        <authorList>
            <consortium name="The Broad Institute Genomics Platform"/>
            <consortium name="The Broad Institute Genome Sequencing Center for Infectious Disease"/>
            <person name="Wu L."/>
            <person name="Ma J."/>
        </authorList>
    </citation>
    <scope>NUCLEOTIDE SEQUENCE [LARGE SCALE GENOMIC DNA]</scope>
    <source>
        <strain evidence="3">KACC 14249</strain>
    </source>
</reference>
<keyword evidence="2" id="KW-0328">Glycosyltransferase</keyword>
<feature type="transmembrane region" description="Helical" evidence="1">
    <location>
        <begin position="588"/>
        <end position="608"/>
    </location>
</feature>
<keyword evidence="2" id="KW-0808">Transferase</keyword>
<dbReference type="InterPro" id="IPR029044">
    <property type="entry name" value="Nucleotide-diphossugar_trans"/>
</dbReference>
<feature type="transmembrane region" description="Helical" evidence="1">
    <location>
        <begin position="750"/>
        <end position="771"/>
    </location>
</feature>
<keyword evidence="1" id="KW-1133">Transmembrane helix</keyword>
<keyword evidence="1" id="KW-0812">Transmembrane</keyword>
<evidence type="ECO:0000256" key="1">
    <source>
        <dbReference type="SAM" id="Phobius"/>
    </source>
</evidence>
<organism evidence="2 3">
    <name type="scientific">Angustibacter luteus</name>
    <dbReference type="NCBI Taxonomy" id="658456"/>
    <lineage>
        <taxon>Bacteria</taxon>
        <taxon>Bacillati</taxon>
        <taxon>Actinomycetota</taxon>
        <taxon>Actinomycetes</taxon>
        <taxon>Kineosporiales</taxon>
        <taxon>Kineosporiaceae</taxon>
    </lineage>
</organism>
<keyword evidence="3" id="KW-1185">Reference proteome</keyword>
<feature type="transmembrane region" description="Helical" evidence="1">
    <location>
        <begin position="248"/>
        <end position="271"/>
    </location>
</feature>
<dbReference type="Pfam" id="PF13641">
    <property type="entry name" value="Glyco_tranf_2_3"/>
    <property type="match status" value="1"/>
</dbReference>
<dbReference type="Gene3D" id="3.90.550.10">
    <property type="entry name" value="Spore Coat Polysaccharide Biosynthesis Protein SpsA, Chain A"/>
    <property type="match status" value="1"/>
</dbReference>
<dbReference type="InterPro" id="IPR050834">
    <property type="entry name" value="Glycosyltransf_2"/>
</dbReference>
<dbReference type="Proteomes" id="UP001596189">
    <property type="component" value="Unassembled WGS sequence"/>
</dbReference>
<comment type="caution">
    <text evidence="2">The sequence shown here is derived from an EMBL/GenBank/DDBJ whole genome shotgun (WGS) entry which is preliminary data.</text>
</comment>
<feature type="transmembrane region" description="Helical" evidence="1">
    <location>
        <begin position="495"/>
        <end position="514"/>
    </location>
</feature>
<dbReference type="PANTHER" id="PTHR43685">
    <property type="entry name" value="GLYCOSYLTRANSFERASE"/>
    <property type="match status" value="1"/>
</dbReference>
<gene>
    <name evidence="2" type="ORF">ACFQDO_13925</name>
</gene>
<feature type="transmembrane region" description="Helical" evidence="1">
    <location>
        <begin position="521"/>
        <end position="538"/>
    </location>
</feature>
<feature type="transmembrane region" description="Helical" evidence="1">
    <location>
        <begin position="649"/>
        <end position="670"/>
    </location>
</feature>
<name>A0ABW1JGZ1_9ACTN</name>
<evidence type="ECO:0000313" key="2">
    <source>
        <dbReference type="EMBL" id="MFC6008230.1"/>
    </source>
</evidence>
<keyword evidence="1" id="KW-0472">Membrane</keyword>
<feature type="transmembrane region" description="Helical" evidence="1">
    <location>
        <begin position="550"/>
        <end position="581"/>
    </location>
</feature>
<feature type="transmembrane region" description="Helical" evidence="1">
    <location>
        <begin position="469"/>
        <end position="489"/>
    </location>
</feature>
<feature type="transmembrane region" description="Helical" evidence="1">
    <location>
        <begin position="278"/>
        <end position="296"/>
    </location>
</feature>
<dbReference type="PANTHER" id="PTHR43685:SF3">
    <property type="entry name" value="SLR2126 PROTEIN"/>
    <property type="match status" value="1"/>
</dbReference>
<dbReference type="EMBL" id="JBHSRD010000004">
    <property type="protein sequence ID" value="MFC6008230.1"/>
    <property type="molecule type" value="Genomic_DNA"/>
</dbReference>
<dbReference type="GO" id="GO:0016757">
    <property type="term" value="F:glycosyltransferase activity"/>
    <property type="evidence" value="ECO:0007669"/>
    <property type="project" value="UniProtKB-KW"/>
</dbReference>
<protein>
    <submittedName>
        <fullName evidence="2">Glycosyltransferase family 2 protein</fullName>
        <ecNumber evidence="2">2.4.-.-</ecNumber>
    </submittedName>
</protein>
<proteinExistence type="predicted"/>
<feature type="transmembrane region" description="Helical" evidence="1">
    <location>
        <begin position="677"/>
        <end position="699"/>
    </location>
</feature>